<dbReference type="GeneID" id="11605373"/>
<sequence length="80" mass="8779">MVRWDRVSTRFGGYRLKDATLMDETPADLSGYTDCTTDEQFADELGTAHRLLGLTQSPGLWLGLMAASEAGVRVIALLMD</sequence>
<dbReference type="KEGG" id="vg:11605373"/>
<dbReference type="RefSeq" id="YP_005098468.1">
    <property type="nucleotide sequence ID" value="NC_016767.1"/>
</dbReference>
<dbReference type="EMBL" id="JN585957">
    <property type="protein sequence ID" value="AEY69653.1"/>
    <property type="molecule type" value="Genomic_DNA"/>
</dbReference>
<proteinExistence type="predicted"/>
<accession>H2DE94</accession>
<keyword evidence="2" id="KW-1185">Reference proteome</keyword>
<protein>
    <submittedName>
        <fullName evidence="1">Uncharacterized protein</fullName>
    </submittedName>
</protein>
<name>H2DE94_9CAUD</name>
<evidence type="ECO:0000313" key="2">
    <source>
        <dbReference type="Proteomes" id="UP000007323"/>
    </source>
</evidence>
<dbReference type="Proteomes" id="UP000007323">
    <property type="component" value="Segment"/>
</dbReference>
<evidence type="ECO:0000313" key="1">
    <source>
        <dbReference type="EMBL" id="AEY69653.1"/>
    </source>
</evidence>
<organism evidence="1 2">
    <name type="scientific">Erwinia phage PEp14</name>
    <dbReference type="NCBI Taxonomy" id="1131315"/>
    <lineage>
        <taxon>Viruses</taxon>
        <taxon>Duplodnaviria</taxon>
        <taxon>Heunggongvirae</taxon>
        <taxon>Uroviricota</taxon>
        <taxon>Caudoviricetes</taxon>
        <taxon>Pavtokvirus</taxon>
        <taxon>Pavtokvirus PEp14</taxon>
    </lineage>
</organism>
<reference evidence="1 2" key="1">
    <citation type="submission" date="2011-08" db="EMBL/GenBank/DDBJ databases">
        <authorList>
            <person name="Kim I.-G."/>
            <person name="Rhim S.-L."/>
        </authorList>
    </citation>
    <scope>NUCLEOTIDE SEQUENCE [LARGE SCALE GENOMIC DNA]</scope>
</reference>
<gene>
    <name evidence="1" type="ORF">PEp14_00064</name>
</gene>